<sequence>MRKLGIWEKLCHIAANLSPHHGANNNASSTSILRAGSKRKGSLVLIGFGFVLGASVLILTVIFSMFPSVMNPMLQNNLAKVDRQIPLSFDSSFSSNPLQENTFVANQTISSFFSNASQENLSSFVSGSVLKVEELVVANDETNAITTTSNISSNRTGMYNEKQENVYDDSSQFRHDCNIFEGEWSDEQIPISKVML</sequence>
<feature type="transmembrane region" description="Helical" evidence="1">
    <location>
        <begin position="43"/>
        <end position="66"/>
    </location>
</feature>
<dbReference type="EMBL" id="JAJJMB010006998">
    <property type="protein sequence ID" value="KAI3932697.1"/>
    <property type="molecule type" value="Genomic_DNA"/>
</dbReference>
<accession>A0AAD4T2I0</accession>
<keyword evidence="1" id="KW-0472">Membrane</keyword>
<organism evidence="2 3">
    <name type="scientific">Papaver atlanticum</name>
    <dbReference type="NCBI Taxonomy" id="357466"/>
    <lineage>
        <taxon>Eukaryota</taxon>
        <taxon>Viridiplantae</taxon>
        <taxon>Streptophyta</taxon>
        <taxon>Embryophyta</taxon>
        <taxon>Tracheophyta</taxon>
        <taxon>Spermatophyta</taxon>
        <taxon>Magnoliopsida</taxon>
        <taxon>Ranunculales</taxon>
        <taxon>Papaveraceae</taxon>
        <taxon>Papaveroideae</taxon>
        <taxon>Papaver</taxon>
    </lineage>
</organism>
<protein>
    <submittedName>
        <fullName evidence="2">Uncharacterized protein</fullName>
    </submittedName>
</protein>
<dbReference type="Proteomes" id="UP001202328">
    <property type="component" value="Unassembled WGS sequence"/>
</dbReference>
<keyword evidence="1" id="KW-0812">Transmembrane</keyword>
<name>A0AAD4T2I0_9MAGN</name>
<reference evidence="2" key="1">
    <citation type="submission" date="2022-04" db="EMBL/GenBank/DDBJ databases">
        <title>A functionally conserved STORR gene fusion in Papaver species that diverged 16.8 million years ago.</title>
        <authorList>
            <person name="Catania T."/>
        </authorList>
    </citation>
    <scope>NUCLEOTIDE SEQUENCE</scope>
    <source>
        <strain evidence="2">S-188037</strain>
    </source>
</reference>
<evidence type="ECO:0000313" key="2">
    <source>
        <dbReference type="EMBL" id="KAI3932697.1"/>
    </source>
</evidence>
<gene>
    <name evidence="2" type="ORF">MKW98_012668</name>
</gene>
<dbReference type="AlphaFoldDB" id="A0AAD4T2I0"/>
<evidence type="ECO:0000256" key="1">
    <source>
        <dbReference type="SAM" id="Phobius"/>
    </source>
</evidence>
<evidence type="ECO:0000313" key="3">
    <source>
        <dbReference type="Proteomes" id="UP001202328"/>
    </source>
</evidence>
<keyword evidence="3" id="KW-1185">Reference proteome</keyword>
<proteinExistence type="predicted"/>
<keyword evidence="1" id="KW-1133">Transmembrane helix</keyword>
<comment type="caution">
    <text evidence="2">The sequence shown here is derived from an EMBL/GenBank/DDBJ whole genome shotgun (WGS) entry which is preliminary data.</text>
</comment>